<evidence type="ECO:0000313" key="2">
    <source>
        <dbReference type="Proteomes" id="UP000288805"/>
    </source>
</evidence>
<dbReference type="EMBL" id="QGNW01002144">
    <property type="protein sequence ID" value="RVW25046.1"/>
    <property type="molecule type" value="Genomic_DNA"/>
</dbReference>
<sequence>MDQGWYTLGMRIGSSLTLPLFAIELVGSRDYPAHHILHTRSCFFDTPDAYTGAYYPHHGIFLVVIGLYDSHIHDL</sequence>
<comment type="caution">
    <text evidence="1">The sequence shown here is derived from an EMBL/GenBank/DDBJ whole genome shotgun (WGS) entry which is preliminary data.</text>
</comment>
<evidence type="ECO:0000313" key="1">
    <source>
        <dbReference type="EMBL" id="RVW25046.1"/>
    </source>
</evidence>
<dbReference type="Proteomes" id="UP000288805">
    <property type="component" value="Unassembled WGS sequence"/>
</dbReference>
<gene>
    <name evidence="1" type="ORF">CK203_114049</name>
</gene>
<name>A0A438CPB3_VITVI</name>
<protein>
    <submittedName>
        <fullName evidence="1">Uncharacterized protein</fullName>
    </submittedName>
</protein>
<organism evidence="1 2">
    <name type="scientific">Vitis vinifera</name>
    <name type="common">Grape</name>
    <dbReference type="NCBI Taxonomy" id="29760"/>
    <lineage>
        <taxon>Eukaryota</taxon>
        <taxon>Viridiplantae</taxon>
        <taxon>Streptophyta</taxon>
        <taxon>Embryophyta</taxon>
        <taxon>Tracheophyta</taxon>
        <taxon>Spermatophyta</taxon>
        <taxon>Magnoliopsida</taxon>
        <taxon>eudicotyledons</taxon>
        <taxon>Gunneridae</taxon>
        <taxon>Pentapetalae</taxon>
        <taxon>rosids</taxon>
        <taxon>Vitales</taxon>
        <taxon>Vitaceae</taxon>
        <taxon>Viteae</taxon>
        <taxon>Vitis</taxon>
    </lineage>
</organism>
<reference evidence="1 2" key="1">
    <citation type="journal article" date="2018" name="PLoS Genet.">
        <title>Population sequencing reveals clonal diversity and ancestral inbreeding in the grapevine cultivar Chardonnay.</title>
        <authorList>
            <person name="Roach M.J."/>
            <person name="Johnson D.L."/>
            <person name="Bohlmann J."/>
            <person name="van Vuuren H.J."/>
            <person name="Jones S.J."/>
            <person name="Pretorius I.S."/>
            <person name="Schmidt S.A."/>
            <person name="Borneman A.R."/>
        </authorList>
    </citation>
    <scope>NUCLEOTIDE SEQUENCE [LARGE SCALE GENOMIC DNA]</scope>
    <source>
        <strain evidence="2">cv. Chardonnay</strain>
        <tissue evidence="1">Leaf</tissue>
    </source>
</reference>
<accession>A0A438CPB3</accession>
<dbReference type="AlphaFoldDB" id="A0A438CPB3"/>
<proteinExistence type="predicted"/>